<organism evidence="19 20">
    <name type="scientific">Moraxella bovis</name>
    <dbReference type="NCBI Taxonomy" id="476"/>
    <lineage>
        <taxon>Bacteria</taxon>
        <taxon>Pseudomonadati</taxon>
        <taxon>Pseudomonadota</taxon>
        <taxon>Gammaproteobacteria</taxon>
        <taxon>Moraxellales</taxon>
        <taxon>Moraxellaceae</taxon>
        <taxon>Moraxella</taxon>
    </lineage>
</organism>
<feature type="signal peptide" evidence="17">
    <location>
        <begin position="1"/>
        <end position="27"/>
    </location>
</feature>
<proteinExistence type="inferred from homology"/>
<feature type="chain" id="PRO_5039340299" description="Probable periplasmic serine endoprotease DegP-like" evidence="17">
    <location>
        <begin position="28"/>
        <end position="460"/>
    </location>
</feature>
<evidence type="ECO:0000256" key="8">
    <source>
        <dbReference type="ARBA" id="ARBA00022729"/>
    </source>
</evidence>
<evidence type="ECO:0000313" key="19">
    <source>
        <dbReference type="EMBL" id="STY90645.1"/>
    </source>
</evidence>
<evidence type="ECO:0000256" key="16">
    <source>
        <dbReference type="PIRSR" id="PIRSR611782-2"/>
    </source>
</evidence>
<feature type="domain" description="PDZ" evidence="18">
    <location>
        <begin position="246"/>
        <end position="315"/>
    </location>
</feature>
<protein>
    <recommendedName>
        <fullName evidence="6">Probable periplasmic serine endoprotease DegP-like</fullName>
        <ecNumber evidence="5">3.4.21.107</ecNumber>
    </recommendedName>
    <alternativeName>
        <fullName evidence="14">Protease Do</fullName>
    </alternativeName>
</protein>
<dbReference type="RefSeq" id="WP_115368847.1">
    <property type="nucleotide sequence ID" value="NZ_UGPZ01000002.1"/>
</dbReference>
<feature type="binding site" evidence="16">
    <location>
        <begin position="205"/>
        <end position="207"/>
    </location>
    <ligand>
        <name>substrate</name>
    </ligand>
</feature>
<evidence type="ECO:0000259" key="18">
    <source>
        <dbReference type="PROSITE" id="PS50106"/>
    </source>
</evidence>
<dbReference type="Pfam" id="PF13180">
    <property type="entry name" value="PDZ_2"/>
    <property type="match status" value="2"/>
</dbReference>
<evidence type="ECO:0000256" key="6">
    <source>
        <dbReference type="ARBA" id="ARBA00013958"/>
    </source>
</evidence>
<keyword evidence="11 19" id="KW-0378">Hydrolase</keyword>
<dbReference type="EC" id="3.4.21.107" evidence="5"/>
<dbReference type="PRINTS" id="PR00834">
    <property type="entry name" value="PROTEASES2C"/>
</dbReference>
<comment type="subcellular location">
    <subcellularLocation>
        <location evidence="3">Periplasm</location>
    </subcellularLocation>
</comment>
<evidence type="ECO:0000256" key="14">
    <source>
        <dbReference type="ARBA" id="ARBA00032850"/>
    </source>
</evidence>
<dbReference type="Gene3D" id="2.40.10.120">
    <property type="match status" value="1"/>
</dbReference>
<dbReference type="InterPro" id="IPR001940">
    <property type="entry name" value="Peptidase_S1C"/>
</dbReference>
<dbReference type="InterPro" id="IPR009003">
    <property type="entry name" value="Peptidase_S1_PA"/>
</dbReference>
<evidence type="ECO:0000256" key="10">
    <source>
        <dbReference type="ARBA" id="ARBA00022764"/>
    </source>
</evidence>
<dbReference type="SUPFAM" id="SSF50156">
    <property type="entry name" value="PDZ domain-like"/>
    <property type="match status" value="2"/>
</dbReference>
<feature type="binding site" evidence="16">
    <location>
        <position position="104"/>
    </location>
    <ligand>
        <name>substrate</name>
    </ligand>
</feature>
<reference evidence="19 20" key="1">
    <citation type="submission" date="2018-06" db="EMBL/GenBank/DDBJ databases">
        <authorList>
            <consortium name="Pathogen Informatics"/>
            <person name="Doyle S."/>
        </authorList>
    </citation>
    <scope>NUCLEOTIDE SEQUENCE [LARGE SCALE GENOMIC DNA]</scope>
    <source>
        <strain evidence="19 20">NCTC9426</strain>
    </source>
</reference>
<keyword evidence="8 17" id="KW-0732">Signal</keyword>
<evidence type="ECO:0000256" key="17">
    <source>
        <dbReference type="SAM" id="SignalP"/>
    </source>
</evidence>
<dbReference type="InterPro" id="IPR036034">
    <property type="entry name" value="PDZ_sf"/>
</dbReference>
<evidence type="ECO:0000256" key="4">
    <source>
        <dbReference type="ARBA" id="ARBA00010541"/>
    </source>
</evidence>
<evidence type="ECO:0000313" key="20">
    <source>
        <dbReference type="Proteomes" id="UP000254133"/>
    </source>
</evidence>
<feature type="binding site" evidence="16">
    <location>
        <position position="134"/>
    </location>
    <ligand>
        <name>substrate</name>
    </ligand>
</feature>
<keyword evidence="13" id="KW-0346">Stress response</keyword>
<dbReference type="NCBIfam" id="TIGR02037">
    <property type="entry name" value="degP_htrA_DO"/>
    <property type="match status" value="1"/>
</dbReference>
<dbReference type="SUPFAM" id="SSF50494">
    <property type="entry name" value="Trypsin-like serine proteases"/>
    <property type="match status" value="1"/>
</dbReference>
<keyword evidence="9" id="KW-0677">Repeat</keyword>
<dbReference type="PROSITE" id="PS50106">
    <property type="entry name" value="PDZ"/>
    <property type="match status" value="2"/>
</dbReference>
<feature type="active site" description="Charge relay system" evidence="15">
    <location>
        <position position="134"/>
    </location>
</feature>
<feature type="active site" description="Charge relay system" evidence="15">
    <location>
        <position position="207"/>
    </location>
</feature>
<evidence type="ECO:0000256" key="3">
    <source>
        <dbReference type="ARBA" id="ARBA00004418"/>
    </source>
</evidence>
<dbReference type="Gene3D" id="2.30.42.10">
    <property type="match status" value="2"/>
</dbReference>
<evidence type="ECO:0000256" key="12">
    <source>
        <dbReference type="ARBA" id="ARBA00022825"/>
    </source>
</evidence>
<name>A0A378PQ33_MORBO</name>
<accession>A0A378PQ33</accession>
<evidence type="ECO:0000256" key="11">
    <source>
        <dbReference type="ARBA" id="ARBA00022801"/>
    </source>
</evidence>
<comment type="similarity">
    <text evidence="4">Belongs to the peptidase S1C family.</text>
</comment>
<dbReference type="GO" id="GO:0042597">
    <property type="term" value="C:periplasmic space"/>
    <property type="evidence" value="ECO:0007669"/>
    <property type="project" value="UniProtKB-SubCell"/>
</dbReference>
<dbReference type="GO" id="GO:0006508">
    <property type="term" value="P:proteolysis"/>
    <property type="evidence" value="ECO:0007669"/>
    <property type="project" value="UniProtKB-KW"/>
</dbReference>
<dbReference type="Pfam" id="PF13365">
    <property type="entry name" value="Trypsin_2"/>
    <property type="match status" value="1"/>
</dbReference>
<gene>
    <name evidence="19" type="primary">mucD</name>
    <name evidence="19" type="ORF">NCTC9426_00667</name>
</gene>
<comment type="catalytic activity">
    <reaction evidence="1">
        <text>Acts on substrates that are at least partially unfolded. The cleavage site P1 residue is normally between a pair of hydrophobic residues, such as Val-|-Val.</text>
        <dbReference type="EC" id="3.4.21.107"/>
    </reaction>
</comment>
<evidence type="ECO:0000256" key="7">
    <source>
        <dbReference type="ARBA" id="ARBA00022670"/>
    </source>
</evidence>
<comment type="function">
    <text evidence="2">Might be efficient in the degradation of transiently denatured and unfolded proteins which accumulate in the periplasm following stress conditions.</text>
</comment>
<dbReference type="SMART" id="SM00228">
    <property type="entry name" value="PDZ"/>
    <property type="match status" value="2"/>
</dbReference>
<evidence type="ECO:0000256" key="15">
    <source>
        <dbReference type="PIRSR" id="PIRSR611782-1"/>
    </source>
</evidence>
<evidence type="ECO:0000256" key="2">
    <source>
        <dbReference type="ARBA" id="ARBA00002610"/>
    </source>
</evidence>
<evidence type="ECO:0000256" key="5">
    <source>
        <dbReference type="ARBA" id="ARBA00013035"/>
    </source>
</evidence>
<dbReference type="PANTHER" id="PTHR22939">
    <property type="entry name" value="SERINE PROTEASE FAMILY S1C HTRA-RELATED"/>
    <property type="match status" value="1"/>
</dbReference>
<keyword evidence="12" id="KW-0720">Serine protease</keyword>
<evidence type="ECO:0000256" key="9">
    <source>
        <dbReference type="ARBA" id="ARBA00022737"/>
    </source>
</evidence>
<dbReference type="Proteomes" id="UP000254133">
    <property type="component" value="Unassembled WGS sequence"/>
</dbReference>
<dbReference type="AlphaFoldDB" id="A0A378PQ33"/>
<dbReference type="PANTHER" id="PTHR22939:SF130">
    <property type="entry name" value="PERIPLASMIC SERINE ENDOPROTEASE DEGP-LIKE-RELATED"/>
    <property type="match status" value="1"/>
</dbReference>
<sequence>MNIKPAVLALSLALAPIALPVAMPAYGAVAMDFSPLVEQVSSGVVRVSITKKVSEEELALAQQVQALQQFFGGRVAVPNLPTVEYGYGTGFFITQDGYILTNHHVVEGADKIIVTLHDRTELDARLIGSDEASDVAVLKVAGQNFPALSVAKGDTLKVGEPVLAIGSPFGFDYSASSGIVSAKSRNMSREAVVPFIQTDVALNQGNSGGPLFNQKGEVVGINSLIFSRTGGHMGLSFSIPIDTAMDIYEQIRTTGRVSRVYLGVVLQDIDRNLAEAYRLDRPQGALITRTSPDSPADKVGLKAGDVVLDFNGQSIGRASDLLNLINRAKVGDKFELTYLRAGKQHRASGQFAETSDVSTSQNASDGVRLGLRLKELSGREARMIQEFGVAGGVVISSVDVTGLAGQAGLMAGDIIVNLNHLPTAGIGEFEKALKSLPKKGVVTIGIIRDGNPAILGLRVE</sequence>
<evidence type="ECO:0000256" key="1">
    <source>
        <dbReference type="ARBA" id="ARBA00001772"/>
    </source>
</evidence>
<feature type="active site" description="Charge relay system" evidence="15">
    <location>
        <position position="104"/>
    </location>
</feature>
<dbReference type="GO" id="GO:0004252">
    <property type="term" value="F:serine-type endopeptidase activity"/>
    <property type="evidence" value="ECO:0007669"/>
    <property type="project" value="InterPro"/>
</dbReference>
<dbReference type="EMBL" id="UGPZ01000002">
    <property type="protein sequence ID" value="STY90645.1"/>
    <property type="molecule type" value="Genomic_DNA"/>
</dbReference>
<dbReference type="InterPro" id="IPR011782">
    <property type="entry name" value="Pept_S1C_Do"/>
</dbReference>
<keyword evidence="7 19" id="KW-0645">Protease</keyword>
<feature type="domain" description="PDZ" evidence="18">
    <location>
        <begin position="356"/>
        <end position="419"/>
    </location>
</feature>
<dbReference type="InterPro" id="IPR001478">
    <property type="entry name" value="PDZ"/>
</dbReference>
<keyword evidence="10" id="KW-0574">Periplasm</keyword>
<evidence type="ECO:0000256" key="13">
    <source>
        <dbReference type="ARBA" id="ARBA00023016"/>
    </source>
</evidence>